<sequence>TKARFLQTQMTQNRIAKPSQKTWTLALNILLWVHFSSLATNAALRGECRSNQLSADHFHH</sequence>
<dbReference type="RefSeq" id="WP_366534708.1">
    <property type="nucleotide sequence ID" value="NZ_LIRS01000149.1"/>
</dbReference>
<dbReference type="EMBL" id="LIRS01000149">
    <property type="protein sequence ID" value="KOY19442.1"/>
    <property type="molecule type" value="Genomic_DNA"/>
</dbReference>
<gene>
    <name evidence="1" type="ORF">ACX05_23420</name>
</gene>
<name>A0AAW3IM60_VIBPH</name>
<protein>
    <submittedName>
        <fullName evidence="1">Uncharacterized protein</fullName>
    </submittedName>
</protein>
<feature type="non-terminal residue" evidence="1">
    <location>
        <position position="1"/>
    </location>
</feature>
<evidence type="ECO:0000313" key="2">
    <source>
        <dbReference type="Proteomes" id="UP000037697"/>
    </source>
</evidence>
<dbReference type="AlphaFoldDB" id="A0AAW3IM60"/>
<comment type="caution">
    <text evidence="1">The sequence shown here is derived from an EMBL/GenBank/DDBJ whole genome shotgun (WGS) entry which is preliminary data.</text>
</comment>
<accession>A0AAW3IM60</accession>
<evidence type="ECO:0000313" key="1">
    <source>
        <dbReference type="EMBL" id="KOY19442.1"/>
    </source>
</evidence>
<reference evidence="1 2" key="1">
    <citation type="submission" date="2015-07" db="EMBL/GenBank/DDBJ databases">
        <title>Foodborne Vibrio parahaemolyticus Isolates.</title>
        <authorList>
            <person name="Ronholm J."/>
            <person name="Petronella N."/>
            <person name="Kenwell R."/>
            <person name="Banerjee S."/>
        </authorList>
    </citation>
    <scope>NUCLEOTIDE SEQUENCE [LARGE SCALE GENOMIC DNA]</scope>
    <source>
        <strain evidence="1 2">HS-06-05</strain>
    </source>
</reference>
<dbReference type="Proteomes" id="UP000037697">
    <property type="component" value="Unassembled WGS sequence"/>
</dbReference>
<organism evidence="1 2">
    <name type="scientific">Vibrio parahaemolyticus</name>
    <dbReference type="NCBI Taxonomy" id="670"/>
    <lineage>
        <taxon>Bacteria</taxon>
        <taxon>Pseudomonadati</taxon>
        <taxon>Pseudomonadota</taxon>
        <taxon>Gammaproteobacteria</taxon>
        <taxon>Vibrionales</taxon>
        <taxon>Vibrionaceae</taxon>
        <taxon>Vibrio</taxon>
    </lineage>
</organism>
<proteinExistence type="predicted"/>